<keyword evidence="2" id="KW-0436">Ligase</keyword>
<dbReference type="GO" id="GO:0031956">
    <property type="term" value="F:medium-chain fatty acid-CoA ligase activity"/>
    <property type="evidence" value="ECO:0007669"/>
    <property type="project" value="TreeGrafter"/>
</dbReference>
<proteinExistence type="inferred from homology"/>
<dbReference type="Pfam" id="PF13193">
    <property type="entry name" value="AMP-binding_C"/>
    <property type="match status" value="1"/>
</dbReference>
<dbReference type="Gene3D" id="3.40.50.12780">
    <property type="entry name" value="N-terminal domain of ligase-like"/>
    <property type="match status" value="1"/>
</dbReference>
<name>A0A381TAU3_9ZZZZ</name>
<evidence type="ECO:0008006" key="7">
    <source>
        <dbReference type="Google" id="ProtNLM"/>
    </source>
</evidence>
<feature type="region of interest" description="Disordered" evidence="3">
    <location>
        <begin position="286"/>
        <end position="306"/>
    </location>
</feature>
<accession>A0A381TAU3</accession>
<organism evidence="6">
    <name type="scientific">marine metagenome</name>
    <dbReference type="NCBI Taxonomy" id="408172"/>
    <lineage>
        <taxon>unclassified sequences</taxon>
        <taxon>metagenomes</taxon>
        <taxon>ecological metagenomes</taxon>
    </lineage>
</organism>
<dbReference type="PROSITE" id="PS00455">
    <property type="entry name" value="AMP_BINDING"/>
    <property type="match status" value="1"/>
</dbReference>
<evidence type="ECO:0000259" key="5">
    <source>
        <dbReference type="Pfam" id="PF13193"/>
    </source>
</evidence>
<dbReference type="InterPro" id="IPR025110">
    <property type="entry name" value="AMP-bd_C"/>
</dbReference>
<protein>
    <recommendedName>
        <fullName evidence="7">AMP-dependent synthetase/ligase domain-containing protein</fullName>
    </recommendedName>
</protein>
<dbReference type="AlphaFoldDB" id="A0A381TAU3"/>
<dbReference type="SUPFAM" id="SSF56801">
    <property type="entry name" value="Acetyl-CoA synthetase-like"/>
    <property type="match status" value="1"/>
</dbReference>
<evidence type="ECO:0000256" key="2">
    <source>
        <dbReference type="ARBA" id="ARBA00022598"/>
    </source>
</evidence>
<dbReference type="InterPro" id="IPR042099">
    <property type="entry name" value="ANL_N_sf"/>
</dbReference>
<feature type="non-terminal residue" evidence="6">
    <location>
        <position position="1"/>
    </location>
</feature>
<evidence type="ECO:0000313" key="6">
    <source>
        <dbReference type="EMBL" id="SVA12671.1"/>
    </source>
</evidence>
<feature type="domain" description="AMP-dependent synthetase/ligase" evidence="4">
    <location>
        <begin position="14"/>
        <end position="333"/>
    </location>
</feature>
<comment type="similarity">
    <text evidence="1">Belongs to the ATP-dependent AMP-binding enzyme family.</text>
</comment>
<dbReference type="Gene3D" id="3.30.300.30">
    <property type="match status" value="1"/>
</dbReference>
<evidence type="ECO:0000259" key="4">
    <source>
        <dbReference type="Pfam" id="PF00501"/>
    </source>
</evidence>
<dbReference type="GO" id="GO:0006631">
    <property type="term" value="P:fatty acid metabolic process"/>
    <property type="evidence" value="ECO:0007669"/>
    <property type="project" value="TreeGrafter"/>
</dbReference>
<evidence type="ECO:0000256" key="3">
    <source>
        <dbReference type="SAM" id="MobiDB-lite"/>
    </source>
</evidence>
<sequence length="469" mass="49914">VNLTEALDGAPTRDDLVVVGGTQFSTAELEATTSSTAAALAERSVGSGDRVAFQLPVCVEAVVLYRACWRLGAVAAALHPRAGSAQLVAALEALDPVVRVAGPGSPAADLPGVLDVRCLRGGTEVPPGSVASSDDALVMFTSGSSGVPKGVIHTHGGLLYKVRQLLEVHGLGPEDVVLMPAPLAHVSGLLHGVLVPGVAGMRTVLMPNWDPAAALDLIETEAVTYMVGPPTFFLALMDDPAFSSQRTQSLRMLSCGGADVTPAFVERARNELGAVVKRSYGSTEAPTVATSRFDDPPEQMSGTDGRSFDETQIRVDGHGEVWVRGPEVARGYLEPAQGDGVFVDGWFRTGDLGRLDGKWLTITGRSDDRIIRAGENISAREVEIHLEAHQSIDQAVVVGMPDDRLGERVAAFVVASDHFDLEICRSWFATRELAPFLTPEYLEVVERLPLLASGKFDRSELRSRLEPPQ</sequence>
<dbReference type="PANTHER" id="PTHR43201">
    <property type="entry name" value="ACYL-COA SYNTHETASE"/>
    <property type="match status" value="1"/>
</dbReference>
<dbReference type="InterPro" id="IPR045851">
    <property type="entry name" value="AMP-bd_C_sf"/>
</dbReference>
<reference evidence="6" key="1">
    <citation type="submission" date="2018-05" db="EMBL/GenBank/DDBJ databases">
        <authorList>
            <person name="Lanie J.A."/>
            <person name="Ng W.-L."/>
            <person name="Kazmierczak K.M."/>
            <person name="Andrzejewski T.M."/>
            <person name="Davidsen T.M."/>
            <person name="Wayne K.J."/>
            <person name="Tettelin H."/>
            <person name="Glass J.I."/>
            <person name="Rusch D."/>
            <person name="Podicherti R."/>
            <person name="Tsui H.-C.T."/>
            <person name="Winkler M.E."/>
        </authorList>
    </citation>
    <scope>NUCLEOTIDE SEQUENCE</scope>
</reference>
<dbReference type="Pfam" id="PF00501">
    <property type="entry name" value="AMP-binding"/>
    <property type="match status" value="1"/>
</dbReference>
<dbReference type="InterPro" id="IPR020845">
    <property type="entry name" value="AMP-binding_CS"/>
</dbReference>
<evidence type="ECO:0000256" key="1">
    <source>
        <dbReference type="ARBA" id="ARBA00006432"/>
    </source>
</evidence>
<gene>
    <name evidence="6" type="ORF">METZ01_LOCUS65525</name>
</gene>
<dbReference type="PANTHER" id="PTHR43201:SF5">
    <property type="entry name" value="MEDIUM-CHAIN ACYL-COA LIGASE ACSF2, MITOCHONDRIAL"/>
    <property type="match status" value="1"/>
</dbReference>
<dbReference type="InterPro" id="IPR000873">
    <property type="entry name" value="AMP-dep_synth/lig_dom"/>
</dbReference>
<dbReference type="EMBL" id="UINC01004216">
    <property type="protein sequence ID" value="SVA12671.1"/>
    <property type="molecule type" value="Genomic_DNA"/>
</dbReference>
<feature type="domain" description="AMP-binding enzyme C-terminal" evidence="5">
    <location>
        <begin position="381"/>
        <end position="455"/>
    </location>
</feature>